<evidence type="ECO:0000256" key="4">
    <source>
        <dbReference type="ARBA" id="ARBA00022989"/>
    </source>
</evidence>
<dbReference type="InterPro" id="IPR019264">
    <property type="entry name" value="DUF2179"/>
</dbReference>
<reference evidence="8 9" key="1">
    <citation type="submission" date="2017-02" db="EMBL/GenBank/DDBJ databases">
        <authorList>
            <person name="Peterson S.W."/>
        </authorList>
    </citation>
    <scope>NUCLEOTIDE SEQUENCE [LARGE SCALE GENOMIC DNA]</scope>
    <source>
        <strain evidence="8 9">ATCC BAA-908</strain>
    </source>
</reference>
<feature type="transmembrane region" description="Helical" evidence="6">
    <location>
        <begin position="15"/>
        <end position="37"/>
    </location>
</feature>
<dbReference type="Pfam" id="PF02588">
    <property type="entry name" value="YitT_membrane"/>
    <property type="match status" value="1"/>
</dbReference>
<feature type="transmembrane region" description="Helical" evidence="6">
    <location>
        <begin position="57"/>
        <end position="80"/>
    </location>
</feature>
<name>A0A1T4MVQ0_TREPO</name>
<dbReference type="RefSeq" id="WP_078933990.1">
    <property type="nucleotide sequence ID" value="NZ_FUWG01000017.1"/>
</dbReference>
<dbReference type="GeneID" id="78317378"/>
<sequence length="289" mass="31832">MKQIKNGILRDIKRILLVVSGAVLMSVNINTFVHMAGLLPGGFTGVTLLLQEIIDTYAGIKVPFSVFYLIFNLVPAAVCYKVVGRKFTVYSCVMVVLSGILTDVIPGLDVTNDVLLCSVFGGIVNGCAVSLCLFADATSGGTDFIAIYAAEKTGRSVWNYIFAGNCLVLASAGILFGWDKALYSIIFQFVSTQILNTLYKRYGKTTLLIVTEKTDEVYEQIKELTNHDATLFTGKGCYKGAERKMLYTVVSAEEARKLCRRIHTVDESAFINVLSTKDLYGKFFRRPND</sequence>
<keyword evidence="3 6" id="KW-0812">Transmembrane</keyword>
<feature type="transmembrane region" description="Helical" evidence="6">
    <location>
        <begin position="114"/>
        <end position="136"/>
    </location>
</feature>
<feature type="transmembrane region" description="Helical" evidence="6">
    <location>
        <begin position="157"/>
        <end position="176"/>
    </location>
</feature>
<dbReference type="STRING" id="261392.SAMN02745149_02107"/>
<dbReference type="Pfam" id="PF10035">
    <property type="entry name" value="DUF2179"/>
    <property type="match status" value="1"/>
</dbReference>
<evidence type="ECO:0000256" key="3">
    <source>
        <dbReference type="ARBA" id="ARBA00022692"/>
    </source>
</evidence>
<evidence type="ECO:0000256" key="2">
    <source>
        <dbReference type="ARBA" id="ARBA00022475"/>
    </source>
</evidence>
<evidence type="ECO:0000313" key="9">
    <source>
        <dbReference type="Proteomes" id="UP000190423"/>
    </source>
</evidence>
<dbReference type="PIRSF" id="PIRSF006483">
    <property type="entry name" value="Membrane_protein_YitT"/>
    <property type="match status" value="1"/>
</dbReference>
<dbReference type="InterPro" id="IPR015867">
    <property type="entry name" value="N-reg_PII/ATP_PRibTrfase_C"/>
</dbReference>
<evidence type="ECO:0000256" key="6">
    <source>
        <dbReference type="SAM" id="Phobius"/>
    </source>
</evidence>
<evidence type="ECO:0000256" key="5">
    <source>
        <dbReference type="ARBA" id="ARBA00023136"/>
    </source>
</evidence>
<organism evidence="8 9">
    <name type="scientific">Treponema porcinum</name>
    <dbReference type="NCBI Taxonomy" id="261392"/>
    <lineage>
        <taxon>Bacteria</taxon>
        <taxon>Pseudomonadati</taxon>
        <taxon>Spirochaetota</taxon>
        <taxon>Spirochaetia</taxon>
        <taxon>Spirochaetales</taxon>
        <taxon>Treponemataceae</taxon>
        <taxon>Treponema</taxon>
    </lineage>
</organism>
<evidence type="ECO:0000256" key="1">
    <source>
        <dbReference type="ARBA" id="ARBA00004651"/>
    </source>
</evidence>
<dbReference type="AlphaFoldDB" id="A0A1T4MVQ0"/>
<protein>
    <submittedName>
        <fullName evidence="8">Uncharacterized membrane-anchored protein YitT, contains DUF161 and DUF2179 domains</fullName>
    </submittedName>
</protein>
<gene>
    <name evidence="8" type="ORF">SAMN02745149_02107</name>
</gene>
<keyword evidence="2" id="KW-1003">Cell membrane</keyword>
<dbReference type="CDD" id="cd16380">
    <property type="entry name" value="YitT_C"/>
    <property type="match status" value="1"/>
</dbReference>
<accession>A0A1T4MVQ0</accession>
<proteinExistence type="predicted"/>
<feature type="domain" description="DUF2179" evidence="7">
    <location>
        <begin position="228"/>
        <end position="281"/>
    </location>
</feature>
<dbReference type="Proteomes" id="UP000190423">
    <property type="component" value="Unassembled WGS sequence"/>
</dbReference>
<dbReference type="OrthoDB" id="9779786at2"/>
<keyword evidence="9" id="KW-1185">Reference proteome</keyword>
<dbReference type="PANTHER" id="PTHR33545:SF5">
    <property type="entry name" value="UPF0750 MEMBRANE PROTEIN YITT"/>
    <property type="match status" value="1"/>
</dbReference>
<evidence type="ECO:0000259" key="7">
    <source>
        <dbReference type="Pfam" id="PF10035"/>
    </source>
</evidence>
<comment type="subcellular location">
    <subcellularLocation>
        <location evidence="1">Cell membrane</location>
        <topology evidence="1">Multi-pass membrane protein</topology>
    </subcellularLocation>
</comment>
<dbReference type="Gene3D" id="3.30.70.120">
    <property type="match status" value="1"/>
</dbReference>
<dbReference type="InterPro" id="IPR051461">
    <property type="entry name" value="UPF0750_membrane"/>
</dbReference>
<keyword evidence="5 6" id="KW-0472">Membrane</keyword>
<evidence type="ECO:0000313" key="8">
    <source>
        <dbReference type="EMBL" id="SJZ70887.1"/>
    </source>
</evidence>
<feature type="transmembrane region" description="Helical" evidence="6">
    <location>
        <begin position="87"/>
        <end position="108"/>
    </location>
</feature>
<dbReference type="InterPro" id="IPR003740">
    <property type="entry name" value="YitT"/>
</dbReference>
<dbReference type="EMBL" id="FUWG01000017">
    <property type="protein sequence ID" value="SJZ70887.1"/>
    <property type="molecule type" value="Genomic_DNA"/>
</dbReference>
<keyword evidence="4 6" id="KW-1133">Transmembrane helix</keyword>
<dbReference type="PANTHER" id="PTHR33545">
    <property type="entry name" value="UPF0750 MEMBRANE PROTEIN YITT-RELATED"/>
    <property type="match status" value="1"/>
</dbReference>
<dbReference type="GO" id="GO:0005886">
    <property type="term" value="C:plasma membrane"/>
    <property type="evidence" value="ECO:0007669"/>
    <property type="project" value="UniProtKB-SubCell"/>
</dbReference>